<reference evidence="1" key="1">
    <citation type="submission" date="2021-11" db="EMBL/GenBank/DDBJ databases">
        <authorList>
            <person name="Rodrigo-Torres L."/>
            <person name="Arahal R. D."/>
            <person name="Lucena T."/>
        </authorList>
    </citation>
    <scope>NUCLEOTIDE SEQUENCE</scope>
    <source>
        <strain evidence="1">CECT 7929</strain>
    </source>
</reference>
<dbReference type="Pfam" id="PF06097">
    <property type="entry name" value="DUF945"/>
    <property type="match status" value="1"/>
</dbReference>
<gene>
    <name evidence="1" type="ORF">VST7929_01241</name>
</gene>
<dbReference type="EMBL" id="CAKLDI010000001">
    <property type="protein sequence ID" value="CAH0533375.1"/>
    <property type="molecule type" value="Genomic_DNA"/>
</dbReference>
<evidence type="ECO:0008006" key="3">
    <source>
        <dbReference type="Google" id="ProtNLM"/>
    </source>
</evidence>
<dbReference type="InterPro" id="IPR010352">
    <property type="entry name" value="DUF945"/>
</dbReference>
<evidence type="ECO:0000313" key="2">
    <source>
        <dbReference type="Proteomes" id="UP000838672"/>
    </source>
</evidence>
<evidence type="ECO:0000313" key="1">
    <source>
        <dbReference type="EMBL" id="CAH0533375.1"/>
    </source>
</evidence>
<sequence>MNRLKKIAAVAGLVALIASWPFMVGLIAEKATIRGINEHQSDDLTLELLDYQRGYIHADAKTQVTITQPDLLRLFQRANVPPVLLLEHHITHHALSLEIASQFTPDTEKALAKVFSVSQFKMTLLTDTSISGKTTFDANISDMKNDVFSLQAGQISGYYSHAQWQVAFAAKTLMAQLSNRSLDATRPYMRVQVSEGDKESDGIHGIDWALDAQNLIWHDAQRDYQLKQLALSFVLQPQASHYDMNVAGQAAQLDFNDAARYHTQVTLNLTHLPTDKLKAAVDVITNPPALWNRKIRRQRQTQALNELFAGDWQGQLAAQYSRAPSARAENHLSLAVSGISPASSNLFSAFVQHKGILNLKLNEKDHSQADWAVLIEHGLLQKQGDYIQGEVRTDISGLSNAEQRLPWAQFVVEMKTLARQG</sequence>
<accession>A0ABM8ZSX6</accession>
<comment type="caution">
    <text evidence="1">The sequence shown here is derived from an EMBL/GenBank/DDBJ whole genome shotgun (WGS) entry which is preliminary data.</text>
</comment>
<dbReference type="Proteomes" id="UP000838672">
    <property type="component" value="Unassembled WGS sequence"/>
</dbReference>
<dbReference type="RefSeq" id="WP_237465790.1">
    <property type="nucleotide sequence ID" value="NZ_CAKLDI010000001.1"/>
</dbReference>
<protein>
    <recommendedName>
        <fullName evidence="3">DUF945 family protein</fullName>
    </recommendedName>
</protein>
<organism evidence="1 2">
    <name type="scientific">Vibrio stylophorae</name>
    <dbReference type="NCBI Taxonomy" id="659351"/>
    <lineage>
        <taxon>Bacteria</taxon>
        <taxon>Pseudomonadati</taxon>
        <taxon>Pseudomonadota</taxon>
        <taxon>Gammaproteobacteria</taxon>
        <taxon>Vibrionales</taxon>
        <taxon>Vibrionaceae</taxon>
        <taxon>Vibrio</taxon>
    </lineage>
</organism>
<proteinExistence type="predicted"/>
<keyword evidence="2" id="KW-1185">Reference proteome</keyword>
<name>A0ABM8ZSX6_9VIBR</name>